<evidence type="ECO:0008006" key="3">
    <source>
        <dbReference type="Google" id="ProtNLM"/>
    </source>
</evidence>
<dbReference type="EMBL" id="BPLR01015997">
    <property type="protein sequence ID" value="GIY80324.1"/>
    <property type="molecule type" value="Genomic_DNA"/>
</dbReference>
<accession>A0AAV4WEP1</accession>
<reference evidence="1 2" key="1">
    <citation type="submission" date="2021-06" db="EMBL/GenBank/DDBJ databases">
        <title>Caerostris extrusa draft genome.</title>
        <authorList>
            <person name="Kono N."/>
            <person name="Arakawa K."/>
        </authorList>
    </citation>
    <scope>NUCLEOTIDE SEQUENCE [LARGE SCALE GENOMIC DNA]</scope>
</reference>
<evidence type="ECO:0000313" key="1">
    <source>
        <dbReference type="EMBL" id="GIY80324.1"/>
    </source>
</evidence>
<name>A0AAV4WEP1_CAEEX</name>
<proteinExistence type="predicted"/>
<gene>
    <name evidence="1" type="ORF">CEXT_303241</name>
</gene>
<dbReference type="AlphaFoldDB" id="A0AAV4WEP1"/>
<evidence type="ECO:0000313" key="2">
    <source>
        <dbReference type="Proteomes" id="UP001054945"/>
    </source>
</evidence>
<protein>
    <recommendedName>
        <fullName evidence="3">Ycf1</fullName>
    </recommendedName>
</protein>
<dbReference type="Proteomes" id="UP001054945">
    <property type="component" value="Unassembled WGS sequence"/>
</dbReference>
<organism evidence="1 2">
    <name type="scientific">Caerostris extrusa</name>
    <name type="common">Bark spider</name>
    <name type="synonym">Caerostris bankana</name>
    <dbReference type="NCBI Taxonomy" id="172846"/>
    <lineage>
        <taxon>Eukaryota</taxon>
        <taxon>Metazoa</taxon>
        <taxon>Ecdysozoa</taxon>
        <taxon>Arthropoda</taxon>
        <taxon>Chelicerata</taxon>
        <taxon>Arachnida</taxon>
        <taxon>Araneae</taxon>
        <taxon>Araneomorphae</taxon>
        <taxon>Entelegynae</taxon>
        <taxon>Araneoidea</taxon>
        <taxon>Araneidae</taxon>
        <taxon>Caerostris</taxon>
    </lineage>
</organism>
<keyword evidence="2" id="KW-1185">Reference proteome</keyword>
<comment type="caution">
    <text evidence="1">The sequence shown here is derived from an EMBL/GenBank/DDBJ whole genome shotgun (WGS) entry which is preliminary data.</text>
</comment>
<sequence length="83" mass="9666">MILKKNQKAFLQAFDFNPLPQKSVSDRTPTGHNRRRHLFNTPKRNVRTNWVNECMFESIEHSKLQHSSSLPASPFHAKLVNPL</sequence>